<protein>
    <recommendedName>
        <fullName evidence="1">Helix-turn-helix domain-containing protein</fullName>
    </recommendedName>
</protein>
<dbReference type="SUPFAM" id="SSF46955">
    <property type="entry name" value="Putative DNA-binding domain"/>
    <property type="match status" value="1"/>
</dbReference>
<dbReference type="InterPro" id="IPR009061">
    <property type="entry name" value="DNA-bd_dom_put_sf"/>
</dbReference>
<dbReference type="InterPro" id="IPR041657">
    <property type="entry name" value="HTH_17"/>
</dbReference>
<evidence type="ECO:0000259" key="1">
    <source>
        <dbReference type="Pfam" id="PF12728"/>
    </source>
</evidence>
<dbReference type="InterPro" id="IPR010093">
    <property type="entry name" value="SinI_DNA-bd"/>
</dbReference>
<dbReference type="Pfam" id="PF12728">
    <property type="entry name" value="HTH_17"/>
    <property type="match status" value="1"/>
</dbReference>
<dbReference type="RefSeq" id="WP_095416278.1">
    <property type="nucleotide sequence ID" value="NZ_CP018477.1"/>
</dbReference>
<accession>A0A286RKL9</accession>
<dbReference type="GO" id="GO:0003677">
    <property type="term" value="F:DNA binding"/>
    <property type="evidence" value="ECO:0007669"/>
    <property type="project" value="InterPro"/>
</dbReference>
<organism evidence="2 3">
    <name type="scientific">Thermogutta terrifontis</name>
    <dbReference type="NCBI Taxonomy" id="1331910"/>
    <lineage>
        <taxon>Bacteria</taxon>
        <taxon>Pseudomonadati</taxon>
        <taxon>Planctomycetota</taxon>
        <taxon>Planctomycetia</taxon>
        <taxon>Pirellulales</taxon>
        <taxon>Thermoguttaceae</taxon>
        <taxon>Thermogutta</taxon>
    </lineage>
</organism>
<sequence>MRQNATGSQPEQVLIDEKTAARRLGVSTSHLGNLRRRGEIPYVRVGALIRYDVRALDEWIASQLKTTKEKGVDR</sequence>
<dbReference type="OrthoDB" id="289890at2"/>
<name>A0A286RKL9_9BACT</name>
<dbReference type="NCBIfam" id="TIGR01764">
    <property type="entry name" value="excise"/>
    <property type="match status" value="1"/>
</dbReference>
<dbReference type="AlphaFoldDB" id="A0A286RKL9"/>
<dbReference type="KEGG" id="ttf:THTE_3908"/>
<reference evidence="2 3" key="1">
    <citation type="journal article" name="Front. Microbiol.">
        <title>Sugar Metabolism of the First Thermophilic Planctomycete Thermogutta terrifontis: Comparative Genomic and Transcriptomic Approaches.</title>
        <authorList>
            <person name="Elcheninov A.G."/>
            <person name="Menzel P."/>
            <person name="Gudbergsdottir S.R."/>
            <person name="Slesarev A.I."/>
            <person name="Kadnikov V.V."/>
            <person name="Krogh A."/>
            <person name="Bonch-Osmolovskaya E.A."/>
            <person name="Peng X."/>
            <person name="Kublanov I.V."/>
        </authorList>
    </citation>
    <scope>NUCLEOTIDE SEQUENCE [LARGE SCALE GENOMIC DNA]</scope>
    <source>
        <strain evidence="2 3">R1</strain>
    </source>
</reference>
<gene>
    <name evidence="2" type="ORF">THTE_3908</name>
</gene>
<proteinExistence type="predicted"/>
<keyword evidence="3" id="KW-1185">Reference proteome</keyword>
<dbReference type="EMBL" id="CP018477">
    <property type="protein sequence ID" value="ASV76509.1"/>
    <property type="molecule type" value="Genomic_DNA"/>
</dbReference>
<feature type="domain" description="Helix-turn-helix" evidence="1">
    <location>
        <begin position="19"/>
        <end position="63"/>
    </location>
</feature>
<evidence type="ECO:0000313" key="2">
    <source>
        <dbReference type="EMBL" id="ASV76509.1"/>
    </source>
</evidence>
<dbReference type="Proteomes" id="UP000215086">
    <property type="component" value="Chromosome"/>
</dbReference>
<evidence type="ECO:0000313" key="3">
    <source>
        <dbReference type="Proteomes" id="UP000215086"/>
    </source>
</evidence>